<dbReference type="SUPFAM" id="SSF52218">
    <property type="entry name" value="Flavoproteins"/>
    <property type="match status" value="1"/>
</dbReference>
<name>A0ABV9KT19_9BACT</name>
<dbReference type="PANTHER" id="PTHR10204">
    <property type="entry name" value="NAD P H OXIDOREDUCTASE-RELATED"/>
    <property type="match status" value="1"/>
</dbReference>
<dbReference type="RefSeq" id="WP_379993939.1">
    <property type="nucleotide sequence ID" value="NZ_JBHSGN010000024.1"/>
</dbReference>
<sequence length="198" mass="23085">MNILIVYSHPSKDSYTFQILEQLKALLAIQKWDVKVSDLYAMDFQSNMTEKEYQRESFAKIEMPIPDDIIAEHEKIEEADCIIFLYPVWWSDCPAILKGWFDRVYSVGYAYGHKTYFPKMKIVKYGIAICTAGHPNEFLHEIGISQSMKTIMLNDRLGKRFEHKEMLILGGTLDIEQVRGDHKNKIEELVLRIKSTCI</sequence>
<dbReference type="PANTHER" id="PTHR10204:SF34">
    <property type="entry name" value="NAD(P)H DEHYDROGENASE [QUINONE] 1 ISOFORM 1"/>
    <property type="match status" value="1"/>
</dbReference>
<accession>A0ABV9KT19</accession>
<proteinExistence type="inferred from homology"/>
<dbReference type="EMBL" id="JBHSGN010000024">
    <property type="protein sequence ID" value="MFC4672736.1"/>
    <property type="molecule type" value="Genomic_DNA"/>
</dbReference>
<dbReference type="InterPro" id="IPR051545">
    <property type="entry name" value="NAD(P)H_dehydrogenase_qn"/>
</dbReference>
<evidence type="ECO:0000256" key="1">
    <source>
        <dbReference type="ARBA" id="ARBA00006252"/>
    </source>
</evidence>
<gene>
    <name evidence="4" type="ORF">ACFO6W_03410</name>
</gene>
<dbReference type="Pfam" id="PF02525">
    <property type="entry name" value="Flavodoxin_2"/>
    <property type="match status" value="1"/>
</dbReference>
<comment type="similarity">
    <text evidence="1">Belongs to the NAD(P)H dehydrogenase (quinone) family.</text>
</comment>
<dbReference type="EC" id="1.-.-.-" evidence="4"/>
<reference evidence="5" key="1">
    <citation type="journal article" date="2019" name="Int. J. Syst. Evol. Microbiol.">
        <title>The Global Catalogue of Microorganisms (GCM) 10K type strain sequencing project: providing services to taxonomists for standard genome sequencing and annotation.</title>
        <authorList>
            <consortium name="The Broad Institute Genomics Platform"/>
            <consortium name="The Broad Institute Genome Sequencing Center for Infectious Disease"/>
            <person name="Wu L."/>
            <person name="Ma J."/>
        </authorList>
    </citation>
    <scope>NUCLEOTIDE SEQUENCE [LARGE SCALE GENOMIC DNA]</scope>
    <source>
        <strain evidence="5">CCUG 66188</strain>
    </source>
</reference>
<protein>
    <submittedName>
        <fullName evidence="4">NAD(P)H-dependent oxidoreductase</fullName>
        <ecNumber evidence="4">1.-.-.-</ecNumber>
        <ecNumber evidence="4">1.6.99.-</ecNumber>
    </submittedName>
</protein>
<dbReference type="InterPro" id="IPR029039">
    <property type="entry name" value="Flavoprotein-like_sf"/>
</dbReference>
<keyword evidence="2 4" id="KW-0560">Oxidoreductase</keyword>
<dbReference type="GO" id="GO:0016491">
    <property type="term" value="F:oxidoreductase activity"/>
    <property type="evidence" value="ECO:0007669"/>
    <property type="project" value="UniProtKB-KW"/>
</dbReference>
<evidence type="ECO:0000256" key="2">
    <source>
        <dbReference type="ARBA" id="ARBA00023002"/>
    </source>
</evidence>
<evidence type="ECO:0000259" key="3">
    <source>
        <dbReference type="Pfam" id="PF02525"/>
    </source>
</evidence>
<dbReference type="Proteomes" id="UP001596023">
    <property type="component" value="Unassembled WGS sequence"/>
</dbReference>
<organism evidence="4 5">
    <name type="scientific">Dysgonomonas termitidis</name>
    <dbReference type="NCBI Taxonomy" id="1516126"/>
    <lineage>
        <taxon>Bacteria</taxon>
        <taxon>Pseudomonadati</taxon>
        <taxon>Bacteroidota</taxon>
        <taxon>Bacteroidia</taxon>
        <taxon>Bacteroidales</taxon>
        <taxon>Dysgonomonadaceae</taxon>
        <taxon>Dysgonomonas</taxon>
    </lineage>
</organism>
<dbReference type="EC" id="1.6.99.-" evidence="4"/>
<comment type="caution">
    <text evidence="4">The sequence shown here is derived from an EMBL/GenBank/DDBJ whole genome shotgun (WGS) entry which is preliminary data.</text>
</comment>
<evidence type="ECO:0000313" key="5">
    <source>
        <dbReference type="Proteomes" id="UP001596023"/>
    </source>
</evidence>
<dbReference type="Gene3D" id="3.40.50.360">
    <property type="match status" value="1"/>
</dbReference>
<dbReference type="InterPro" id="IPR003680">
    <property type="entry name" value="Flavodoxin_fold"/>
</dbReference>
<evidence type="ECO:0000313" key="4">
    <source>
        <dbReference type="EMBL" id="MFC4672736.1"/>
    </source>
</evidence>
<feature type="domain" description="Flavodoxin-like fold" evidence="3">
    <location>
        <begin position="1"/>
        <end position="152"/>
    </location>
</feature>
<keyword evidence="5" id="KW-1185">Reference proteome</keyword>